<dbReference type="Pfam" id="PF12833">
    <property type="entry name" value="HTH_18"/>
    <property type="match status" value="1"/>
</dbReference>
<dbReference type="Gene3D" id="1.10.10.60">
    <property type="entry name" value="Homeodomain-like"/>
    <property type="match status" value="2"/>
</dbReference>
<evidence type="ECO:0000256" key="1">
    <source>
        <dbReference type="ARBA" id="ARBA00023015"/>
    </source>
</evidence>
<dbReference type="SMART" id="SM00342">
    <property type="entry name" value="HTH_ARAC"/>
    <property type="match status" value="1"/>
</dbReference>
<name>A0A4R9GQZ7_9LEPT</name>
<comment type="caution">
    <text evidence="5">The sequence shown here is derived from an EMBL/GenBank/DDBJ whole genome shotgun (WGS) entry which is preliminary data.</text>
</comment>
<dbReference type="PANTHER" id="PTHR47504:SF5">
    <property type="entry name" value="RIGHT ORIGIN-BINDING PROTEIN"/>
    <property type="match status" value="1"/>
</dbReference>
<keyword evidence="3" id="KW-0804">Transcription</keyword>
<dbReference type="SMART" id="SM00871">
    <property type="entry name" value="AraC_E_bind"/>
    <property type="match status" value="1"/>
</dbReference>
<dbReference type="AlphaFoldDB" id="A0A4R9GQZ7"/>
<dbReference type="GO" id="GO:0003700">
    <property type="term" value="F:DNA-binding transcription factor activity"/>
    <property type="evidence" value="ECO:0007669"/>
    <property type="project" value="InterPro"/>
</dbReference>
<sequence length="278" mass="31169">MNFVQKALWFVESHWRENISLDEIAKASGVSPFHLTRTFADAMGISLMRYVRARRLSEAAKRLMENGESILDLALETGYGSHEAFTRAFRDQFSATPDQVRNKGNLKNIDLVEAITMNSQPITVALDPPRFETLNPRIMVGILERYDCQSPGGIPNQWQKFSPYLGNIPGQIGEDAYGVCYNFDEEGNFDYLSAVEVVEGHSLPSGLTCLKLPTQRYAVFSHKGHIAGIRSTISAIWNKWFPESGTKPVNAPNFEKYGKEFDPATGEGGLEIWMPVEK</sequence>
<dbReference type="InterPro" id="IPR011256">
    <property type="entry name" value="Reg_factor_effector_dom_sf"/>
</dbReference>
<dbReference type="InterPro" id="IPR050959">
    <property type="entry name" value="MarA-like"/>
</dbReference>
<dbReference type="OrthoDB" id="9801721at2"/>
<keyword evidence="1" id="KW-0805">Transcription regulation</keyword>
<evidence type="ECO:0000256" key="3">
    <source>
        <dbReference type="ARBA" id="ARBA00023163"/>
    </source>
</evidence>
<dbReference type="PROSITE" id="PS00041">
    <property type="entry name" value="HTH_ARAC_FAMILY_1"/>
    <property type="match status" value="1"/>
</dbReference>
<dbReference type="SUPFAM" id="SSF55136">
    <property type="entry name" value="Probable bacterial effector-binding domain"/>
    <property type="match status" value="1"/>
</dbReference>
<evidence type="ECO:0000313" key="6">
    <source>
        <dbReference type="Proteomes" id="UP000297855"/>
    </source>
</evidence>
<gene>
    <name evidence="5" type="ORF">EHO61_05980</name>
</gene>
<dbReference type="InterPro" id="IPR029442">
    <property type="entry name" value="GyrI-like"/>
</dbReference>
<dbReference type="SUPFAM" id="SSF46689">
    <property type="entry name" value="Homeodomain-like"/>
    <property type="match status" value="2"/>
</dbReference>
<dbReference type="PANTHER" id="PTHR47504">
    <property type="entry name" value="RIGHT ORIGIN-BINDING PROTEIN"/>
    <property type="match status" value="1"/>
</dbReference>
<evidence type="ECO:0000256" key="2">
    <source>
        <dbReference type="ARBA" id="ARBA00023125"/>
    </source>
</evidence>
<dbReference type="InterPro" id="IPR009057">
    <property type="entry name" value="Homeodomain-like_sf"/>
</dbReference>
<proteinExistence type="predicted"/>
<keyword evidence="2" id="KW-0238">DNA-binding</keyword>
<dbReference type="Gene3D" id="3.20.80.10">
    <property type="entry name" value="Regulatory factor, effector binding domain"/>
    <property type="match status" value="1"/>
</dbReference>
<protein>
    <submittedName>
        <fullName evidence="5">AraC family transcriptional regulator</fullName>
    </submittedName>
</protein>
<evidence type="ECO:0000259" key="4">
    <source>
        <dbReference type="PROSITE" id="PS01124"/>
    </source>
</evidence>
<dbReference type="Proteomes" id="UP000297855">
    <property type="component" value="Unassembled WGS sequence"/>
</dbReference>
<dbReference type="GO" id="GO:0043565">
    <property type="term" value="F:sequence-specific DNA binding"/>
    <property type="evidence" value="ECO:0007669"/>
    <property type="project" value="InterPro"/>
</dbReference>
<dbReference type="InterPro" id="IPR018060">
    <property type="entry name" value="HTH_AraC"/>
</dbReference>
<dbReference type="PROSITE" id="PS01124">
    <property type="entry name" value="HTH_ARAC_FAMILY_2"/>
    <property type="match status" value="1"/>
</dbReference>
<dbReference type="Pfam" id="PF06445">
    <property type="entry name" value="GyrI-like"/>
    <property type="match status" value="1"/>
</dbReference>
<dbReference type="EMBL" id="RQEV01000007">
    <property type="protein sequence ID" value="TGK20057.1"/>
    <property type="molecule type" value="Genomic_DNA"/>
</dbReference>
<evidence type="ECO:0000313" key="5">
    <source>
        <dbReference type="EMBL" id="TGK20057.1"/>
    </source>
</evidence>
<organism evidence="5 6">
    <name type="scientific">Leptospira fluminis</name>
    <dbReference type="NCBI Taxonomy" id="2484979"/>
    <lineage>
        <taxon>Bacteria</taxon>
        <taxon>Pseudomonadati</taxon>
        <taxon>Spirochaetota</taxon>
        <taxon>Spirochaetia</taxon>
        <taxon>Leptospirales</taxon>
        <taxon>Leptospiraceae</taxon>
        <taxon>Leptospira</taxon>
    </lineage>
</organism>
<accession>A0A4R9GQZ7</accession>
<feature type="domain" description="HTH araC/xylS-type" evidence="4">
    <location>
        <begin position="5"/>
        <end position="103"/>
    </location>
</feature>
<keyword evidence="6" id="KW-1185">Reference proteome</keyword>
<reference evidence="5" key="1">
    <citation type="journal article" date="2019" name="PLoS Negl. Trop. Dis.">
        <title>Revisiting the worldwide diversity of Leptospira species in the environment.</title>
        <authorList>
            <person name="Vincent A.T."/>
            <person name="Schiettekatte O."/>
            <person name="Bourhy P."/>
            <person name="Veyrier F.J."/>
            <person name="Picardeau M."/>
        </authorList>
    </citation>
    <scope>NUCLEOTIDE SEQUENCE [LARGE SCALE GENOMIC DNA]</scope>
    <source>
        <strain evidence="5">SCS5</strain>
    </source>
</reference>
<dbReference type="RefSeq" id="WP_135812723.1">
    <property type="nucleotide sequence ID" value="NZ_RQEV01000007.1"/>
</dbReference>
<dbReference type="InterPro" id="IPR018062">
    <property type="entry name" value="HTH_AraC-typ_CS"/>
</dbReference>
<dbReference type="InterPro" id="IPR010499">
    <property type="entry name" value="AraC_E-bd"/>
</dbReference>